<organism evidence="1 2">
    <name type="scientific">Maridesulfovibrio ferrireducens</name>
    <dbReference type="NCBI Taxonomy" id="246191"/>
    <lineage>
        <taxon>Bacteria</taxon>
        <taxon>Pseudomonadati</taxon>
        <taxon>Thermodesulfobacteriota</taxon>
        <taxon>Desulfovibrionia</taxon>
        <taxon>Desulfovibrionales</taxon>
        <taxon>Desulfovibrionaceae</taxon>
        <taxon>Maridesulfovibrio</taxon>
    </lineage>
</organism>
<dbReference type="RefSeq" id="WP_092162243.1">
    <property type="nucleotide sequence ID" value="NZ_FNGA01000004.1"/>
</dbReference>
<keyword evidence="2" id="KW-1185">Reference proteome</keyword>
<evidence type="ECO:0000313" key="2">
    <source>
        <dbReference type="Proteomes" id="UP000199053"/>
    </source>
</evidence>
<protein>
    <submittedName>
        <fullName evidence="1">TIGR04076 family protein</fullName>
    </submittedName>
</protein>
<gene>
    <name evidence="1" type="ORF">SAMN05660337_2846</name>
</gene>
<dbReference type="EMBL" id="FNGA01000004">
    <property type="protein sequence ID" value="SDL38172.1"/>
    <property type="molecule type" value="Genomic_DNA"/>
</dbReference>
<dbReference type="AlphaFoldDB" id="A0A1G9JLI8"/>
<name>A0A1G9JLI8_9BACT</name>
<evidence type="ECO:0000313" key="1">
    <source>
        <dbReference type="EMBL" id="SDL38172.1"/>
    </source>
</evidence>
<accession>A0A1G9JLI8</accession>
<reference evidence="2" key="1">
    <citation type="submission" date="2016-10" db="EMBL/GenBank/DDBJ databases">
        <authorList>
            <person name="Varghese N."/>
            <person name="Submissions S."/>
        </authorList>
    </citation>
    <scope>NUCLEOTIDE SEQUENCE [LARGE SCALE GENOMIC DNA]</scope>
    <source>
        <strain evidence="2">DSM 16995</strain>
    </source>
</reference>
<dbReference type="Proteomes" id="UP000199053">
    <property type="component" value="Unassembled WGS sequence"/>
</dbReference>
<proteinExistence type="predicted"/>
<sequence>MSVKFPAIGNKVVAKVIEAKGSCTIGMQPGDEFELSSHKCGDFCGLFYKNISGWVQVLQLGGTFPFGEDPDVQVWDCPNPHNRVKVELRRIKE</sequence>
<dbReference type="NCBIfam" id="TIGR04076">
    <property type="entry name" value="TIGR04076 family protein"/>
    <property type="match status" value="1"/>
</dbReference>
<dbReference type="InterPro" id="IPR023811">
    <property type="entry name" value="CHP04076"/>
</dbReference>
<dbReference type="OrthoDB" id="5518200at2"/>